<feature type="compositionally biased region" description="Basic residues" evidence="1">
    <location>
        <begin position="140"/>
        <end position="160"/>
    </location>
</feature>
<evidence type="ECO:0000256" key="1">
    <source>
        <dbReference type="SAM" id="MobiDB-lite"/>
    </source>
</evidence>
<evidence type="ECO:0000313" key="4">
    <source>
        <dbReference type="WBParaSite" id="SPAL_0001321900.1"/>
    </source>
</evidence>
<protein>
    <submittedName>
        <fullName evidence="4">Cystatin domain-containing protein</fullName>
    </submittedName>
</protein>
<dbReference type="AlphaFoldDB" id="A0A0N5C5J2"/>
<evidence type="ECO:0000313" key="3">
    <source>
        <dbReference type="Proteomes" id="UP000046392"/>
    </source>
</evidence>
<dbReference type="Proteomes" id="UP000046392">
    <property type="component" value="Unplaced"/>
</dbReference>
<feature type="chain" id="PRO_5005895392" evidence="2">
    <location>
        <begin position="20"/>
        <end position="160"/>
    </location>
</feature>
<feature type="region of interest" description="Disordered" evidence="1">
    <location>
        <begin position="133"/>
        <end position="160"/>
    </location>
</feature>
<feature type="signal peptide" evidence="2">
    <location>
        <begin position="1"/>
        <end position="19"/>
    </location>
</feature>
<organism evidence="3 4">
    <name type="scientific">Strongyloides papillosus</name>
    <name type="common">Intestinal threadworm</name>
    <dbReference type="NCBI Taxonomy" id="174720"/>
    <lineage>
        <taxon>Eukaryota</taxon>
        <taxon>Metazoa</taxon>
        <taxon>Ecdysozoa</taxon>
        <taxon>Nematoda</taxon>
        <taxon>Chromadorea</taxon>
        <taxon>Rhabditida</taxon>
        <taxon>Tylenchina</taxon>
        <taxon>Panagrolaimomorpha</taxon>
        <taxon>Strongyloidoidea</taxon>
        <taxon>Strongyloididae</taxon>
        <taxon>Strongyloides</taxon>
    </lineage>
</organism>
<proteinExistence type="predicted"/>
<accession>A0A0N5C5J2</accession>
<dbReference type="WBParaSite" id="SPAL_0001321900.1">
    <property type="protein sequence ID" value="SPAL_0001321900.1"/>
    <property type="gene ID" value="SPAL_0001321900"/>
</dbReference>
<name>A0A0N5C5J2_STREA</name>
<reference evidence="4" key="1">
    <citation type="submission" date="2017-02" db="UniProtKB">
        <authorList>
            <consortium name="WormBaseParasite"/>
        </authorList>
    </citation>
    <scope>IDENTIFICATION</scope>
</reference>
<sequence length="160" mass="18701">MKYLISFITLAIANFFVLTDTKFSYDPFADLANLARSKWEPISKTGRSLIAAIWAIDNYNNDNKVKYKLNKLIIVEKAVQPTLKLRIFFTACTKAGKKRKGRKGKKTCDYFRATFEKFPTTISPVIWVRKLSRKDERPSKPSKKNYNKTSKTYKKTRNWK</sequence>
<keyword evidence="3" id="KW-1185">Reference proteome</keyword>
<evidence type="ECO:0000256" key="2">
    <source>
        <dbReference type="SAM" id="SignalP"/>
    </source>
</evidence>
<keyword evidence="2" id="KW-0732">Signal</keyword>